<comment type="caution">
    <text evidence="1">The sequence shown here is derived from an EMBL/GenBank/DDBJ whole genome shotgun (WGS) entry which is preliminary data.</text>
</comment>
<dbReference type="Proteomes" id="UP001165492">
    <property type="component" value="Unassembled WGS sequence"/>
</dbReference>
<dbReference type="EMBL" id="JAJHJB010000011">
    <property type="protein sequence ID" value="MCC5465766.1"/>
    <property type="molecule type" value="Genomic_DNA"/>
</dbReference>
<accession>A0ABS8HRF4</accession>
<sequence>MSISAVNATMNNQYLTNFQKANKTAIPKAIPKYTTITPPNKTFDFKGLTIKE</sequence>
<dbReference type="RefSeq" id="WP_229534990.1">
    <property type="nucleotide sequence ID" value="NZ_JAJHJB010000011.1"/>
</dbReference>
<evidence type="ECO:0000313" key="1">
    <source>
        <dbReference type="EMBL" id="MCC5465766.1"/>
    </source>
</evidence>
<protein>
    <submittedName>
        <fullName evidence="1">Uncharacterized protein</fullName>
    </submittedName>
</protein>
<organism evidence="1 2">
    <name type="scientific">Pelosinus baikalensis</name>
    <dbReference type="NCBI Taxonomy" id="2892015"/>
    <lineage>
        <taxon>Bacteria</taxon>
        <taxon>Bacillati</taxon>
        <taxon>Bacillota</taxon>
        <taxon>Negativicutes</taxon>
        <taxon>Selenomonadales</taxon>
        <taxon>Sporomusaceae</taxon>
        <taxon>Pelosinus</taxon>
    </lineage>
</organism>
<reference evidence="1" key="1">
    <citation type="submission" date="2021-11" db="EMBL/GenBank/DDBJ databases">
        <title>Description of a new species Pelosinus isolated from the bottom sediments of Lake Baikal.</title>
        <authorList>
            <person name="Zakharyuk A."/>
        </authorList>
    </citation>
    <scope>NUCLEOTIDE SEQUENCE</scope>
    <source>
        <strain evidence="1">Bkl1</strain>
    </source>
</reference>
<gene>
    <name evidence="1" type="ORF">LMF89_10405</name>
</gene>
<name>A0ABS8HRF4_9FIRM</name>
<keyword evidence="2" id="KW-1185">Reference proteome</keyword>
<proteinExistence type="predicted"/>
<evidence type="ECO:0000313" key="2">
    <source>
        <dbReference type="Proteomes" id="UP001165492"/>
    </source>
</evidence>